<keyword evidence="3 7" id="KW-1133">Transmembrane helix</keyword>
<name>A0A2C6LHA6_9FIRM</name>
<sequence length="286" mass="31044">MAGIFISLGDLFMMTTAVGTKEFLGPGVAALIGGISFSVGLLLVVYYGAQLFTSNVLAAVPWGAKRLTFKDMMFNWILVYIANFAGSLFFAWFTIKTGLTFKNEAWIANHFIAAGTAKTNLDFLAALLSGIGTNILVCMAVYMAVAAEDGAGKVLSIMMPVAAFVAIGFEHSIANMYIIPSGIMHLQYYLDGGMGLAEVAHLTHVSVEALKNLNWYGFLVTNEIPVTIGNIIGGALFVGWLNWICHGRDTHSDKTIQNRHDKTARMGSKAQDAKHHQERQLDELVS</sequence>
<comment type="similarity">
    <text evidence="5">Belongs to the FNT transporter (TC 1.A.16) family.</text>
</comment>
<feature type="transmembrane region" description="Helical" evidence="7">
    <location>
        <begin position="224"/>
        <end position="244"/>
    </location>
</feature>
<dbReference type="Gene3D" id="1.20.1080.10">
    <property type="entry name" value="Glycerol uptake facilitator protein"/>
    <property type="match status" value="1"/>
</dbReference>
<dbReference type="Proteomes" id="UP000222564">
    <property type="component" value="Unassembled WGS sequence"/>
</dbReference>
<feature type="transmembrane region" description="Helical" evidence="7">
    <location>
        <begin position="23"/>
        <end position="47"/>
    </location>
</feature>
<evidence type="ECO:0000256" key="5">
    <source>
        <dbReference type="ARBA" id="ARBA00049660"/>
    </source>
</evidence>
<dbReference type="AlphaFoldDB" id="A0A2C6LHA6"/>
<feature type="compositionally biased region" description="Basic and acidic residues" evidence="6">
    <location>
        <begin position="252"/>
        <end position="264"/>
    </location>
</feature>
<comment type="caution">
    <text evidence="8">The sequence shown here is derived from an EMBL/GenBank/DDBJ whole genome shotgun (WGS) entry which is preliminary data.</text>
</comment>
<reference evidence="8 9" key="1">
    <citation type="submission" date="2013-09" db="EMBL/GenBank/DDBJ databases">
        <title>Biodegradation of hydrocarbons in the deep terrestrial subsurface : characterization of a microbial consortium composed of two Desulfotomaculum species originating from a deep geological formation.</title>
        <authorList>
            <person name="Aullo T."/>
            <person name="Berlendis S."/>
            <person name="Lascourreges J.-F."/>
            <person name="Dessort D."/>
            <person name="Saint-Laurent S."/>
            <person name="Schraauwers B."/>
            <person name="Mas J."/>
            <person name="Magot M."/>
            <person name="Ranchou-Peyruse A."/>
        </authorList>
    </citation>
    <scope>NUCLEOTIDE SEQUENCE [LARGE SCALE GENOMIC DNA]</scope>
    <source>
        <strain evidence="8 9">Bs107</strain>
    </source>
</reference>
<proteinExistence type="inferred from homology"/>
<evidence type="ECO:0000256" key="3">
    <source>
        <dbReference type="ARBA" id="ARBA00022989"/>
    </source>
</evidence>
<dbReference type="GO" id="GO:0005886">
    <property type="term" value="C:plasma membrane"/>
    <property type="evidence" value="ECO:0007669"/>
    <property type="project" value="TreeGrafter"/>
</dbReference>
<evidence type="ECO:0000256" key="7">
    <source>
        <dbReference type="SAM" id="Phobius"/>
    </source>
</evidence>
<dbReference type="PANTHER" id="PTHR30520:SF6">
    <property type="entry name" value="FORMATE_NITRATE FAMILY TRANSPORTER (EUROFUNG)"/>
    <property type="match status" value="1"/>
</dbReference>
<dbReference type="InterPro" id="IPR023271">
    <property type="entry name" value="Aquaporin-like"/>
</dbReference>
<dbReference type="PANTHER" id="PTHR30520">
    <property type="entry name" value="FORMATE TRANSPORTER-RELATED"/>
    <property type="match status" value="1"/>
</dbReference>
<evidence type="ECO:0000256" key="4">
    <source>
        <dbReference type="ARBA" id="ARBA00023136"/>
    </source>
</evidence>
<organism evidence="8 9">
    <name type="scientific">Desulforamulus profundi</name>
    <dbReference type="NCBI Taxonomy" id="1383067"/>
    <lineage>
        <taxon>Bacteria</taxon>
        <taxon>Bacillati</taxon>
        <taxon>Bacillota</taxon>
        <taxon>Clostridia</taxon>
        <taxon>Eubacteriales</taxon>
        <taxon>Peptococcaceae</taxon>
        <taxon>Desulforamulus</taxon>
    </lineage>
</organism>
<comment type="subcellular location">
    <subcellularLocation>
        <location evidence="1">Membrane</location>
        <topology evidence="1">Multi-pass membrane protein</topology>
    </subcellularLocation>
</comment>
<keyword evidence="9" id="KW-1185">Reference proteome</keyword>
<evidence type="ECO:0000313" key="8">
    <source>
        <dbReference type="EMBL" id="PHJ37690.1"/>
    </source>
</evidence>
<keyword evidence="4 7" id="KW-0472">Membrane</keyword>
<feature type="transmembrane region" description="Helical" evidence="7">
    <location>
        <begin position="157"/>
        <end position="179"/>
    </location>
</feature>
<evidence type="ECO:0000313" key="9">
    <source>
        <dbReference type="Proteomes" id="UP000222564"/>
    </source>
</evidence>
<feature type="transmembrane region" description="Helical" evidence="7">
    <location>
        <begin position="74"/>
        <end position="95"/>
    </location>
</feature>
<feature type="region of interest" description="Disordered" evidence="6">
    <location>
        <begin position="252"/>
        <end position="286"/>
    </location>
</feature>
<gene>
    <name evidence="8" type="ORF">P378_14545</name>
</gene>
<accession>A0A2C6LHA6</accession>
<keyword evidence="2 7" id="KW-0812">Transmembrane</keyword>
<dbReference type="GO" id="GO:0015499">
    <property type="term" value="F:formate transmembrane transporter activity"/>
    <property type="evidence" value="ECO:0007669"/>
    <property type="project" value="TreeGrafter"/>
</dbReference>
<feature type="compositionally biased region" description="Basic and acidic residues" evidence="6">
    <location>
        <begin position="271"/>
        <end position="286"/>
    </location>
</feature>
<evidence type="ECO:0000256" key="2">
    <source>
        <dbReference type="ARBA" id="ARBA00022692"/>
    </source>
</evidence>
<evidence type="ECO:0000256" key="6">
    <source>
        <dbReference type="SAM" id="MobiDB-lite"/>
    </source>
</evidence>
<feature type="transmembrane region" description="Helical" evidence="7">
    <location>
        <begin position="123"/>
        <end position="145"/>
    </location>
</feature>
<evidence type="ECO:0000256" key="1">
    <source>
        <dbReference type="ARBA" id="ARBA00004141"/>
    </source>
</evidence>
<dbReference type="OrthoDB" id="9786493at2"/>
<dbReference type="InterPro" id="IPR000292">
    <property type="entry name" value="For/NO2_transpt"/>
</dbReference>
<protein>
    <submittedName>
        <fullName evidence="8">Formate transporter</fullName>
    </submittedName>
</protein>
<dbReference type="EMBL" id="AWQQ01000087">
    <property type="protein sequence ID" value="PHJ37690.1"/>
    <property type="molecule type" value="Genomic_DNA"/>
</dbReference>
<dbReference type="Pfam" id="PF01226">
    <property type="entry name" value="Form_Nir_trans"/>
    <property type="match status" value="1"/>
</dbReference>